<gene>
    <name evidence="4" type="ORF">FPAR1323_LOCUS7803</name>
</gene>
<accession>A0A7S2C2N6</accession>
<sequence length="110" mass="12104">MNELMAHNPGVRSRFPTTILFEDYSVSELMQIARQFLGSQHLNLTDEASAMLEKQLGVMVDAKDVQNGNGRAVRNVVEQAMRAQALRLSDNKASLAPHLLSIIEAADLIA</sequence>
<dbReference type="InterPro" id="IPR041627">
    <property type="entry name" value="AAA_lid_6"/>
</dbReference>
<evidence type="ECO:0000256" key="2">
    <source>
        <dbReference type="ARBA" id="ARBA00022840"/>
    </source>
</evidence>
<dbReference type="SUPFAM" id="SSF52540">
    <property type="entry name" value="P-loop containing nucleoside triphosphate hydrolases"/>
    <property type="match status" value="1"/>
</dbReference>
<dbReference type="InterPro" id="IPR000641">
    <property type="entry name" value="CbxX/CfxQ"/>
</dbReference>
<dbReference type="InterPro" id="IPR027417">
    <property type="entry name" value="P-loop_NTPase"/>
</dbReference>
<keyword evidence="1" id="KW-0547">Nucleotide-binding</keyword>
<evidence type="ECO:0000313" key="4">
    <source>
        <dbReference type="EMBL" id="CAD9412465.1"/>
    </source>
</evidence>
<dbReference type="Gene3D" id="1.10.8.60">
    <property type="match status" value="1"/>
</dbReference>
<keyword evidence="2" id="KW-0067">ATP-binding</keyword>
<proteinExistence type="predicted"/>
<evidence type="ECO:0000259" key="3">
    <source>
        <dbReference type="Pfam" id="PF17866"/>
    </source>
</evidence>
<feature type="domain" description="CbbX AAA lid" evidence="3">
    <location>
        <begin position="46"/>
        <end position="108"/>
    </location>
</feature>
<protein>
    <recommendedName>
        <fullName evidence="3">CbbX AAA lid domain-containing protein</fullName>
    </recommendedName>
</protein>
<dbReference type="AlphaFoldDB" id="A0A7S2C2N6"/>
<dbReference type="EMBL" id="HBGT01014559">
    <property type="protein sequence ID" value="CAD9412465.1"/>
    <property type="molecule type" value="Transcribed_RNA"/>
</dbReference>
<organism evidence="4">
    <name type="scientific">Florenciella parvula</name>
    <dbReference type="NCBI Taxonomy" id="236787"/>
    <lineage>
        <taxon>Eukaryota</taxon>
        <taxon>Sar</taxon>
        <taxon>Stramenopiles</taxon>
        <taxon>Ochrophyta</taxon>
        <taxon>Dictyochophyceae</taxon>
        <taxon>Florenciellales</taxon>
        <taxon>Florenciella</taxon>
    </lineage>
</organism>
<evidence type="ECO:0000256" key="1">
    <source>
        <dbReference type="ARBA" id="ARBA00022741"/>
    </source>
</evidence>
<dbReference type="PRINTS" id="PR00819">
    <property type="entry name" value="CBXCFQXSUPER"/>
</dbReference>
<name>A0A7S2C2N6_9STRA</name>
<reference evidence="4" key="1">
    <citation type="submission" date="2021-01" db="EMBL/GenBank/DDBJ databases">
        <authorList>
            <person name="Corre E."/>
            <person name="Pelletier E."/>
            <person name="Niang G."/>
            <person name="Scheremetjew M."/>
            <person name="Finn R."/>
            <person name="Kale V."/>
            <person name="Holt S."/>
            <person name="Cochrane G."/>
            <person name="Meng A."/>
            <person name="Brown T."/>
            <person name="Cohen L."/>
        </authorList>
    </citation>
    <scope>NUCLEOTIDE SEQUENCE</scope>
    <source>
        <strain evidence="4">RCC1693</strain>
    </source>
</reference>
<dbReference type="GO" id="GO:0005524">
    <property type="term" value="F:ATP binding"/>
    <property type="evidence" value="ECO:0007669"/>
    <property type="project" value="UniProtKB-KW"/>
</dbReference>
<dbReference type="Pfam" id="PF17866">
    <property type="entry name" value="AAA_lid_6"/>
    <property type="match status" value="1"/>
</dbReference>